<dbReference type="GO" id="GO:0006334">
    <property type="term" value="P:nucleosome assembly"/>
    <property type="evidence" value="ECO:0007669"/>
    <property type="project" value="InterPro"/>
</dbReference>
<protein>
    <recommendedName>
        <fullName evidence="5">Template-activating factor I</fullName>
    </recommendedName>
</protein>
<proteinExistence type="inferred from homology"/>
<dbReference type="SUPFAM" id="SSF143113">
    <property type="entry name" value="NAP-like"/>
    <property type="match status" value="1"/>
</dbReference>
<dbReference type="Proteomes" id="UP000005622">
    <property type="component" value="Unassembled WGS sequence"/>
</dbReference>
<comment type="similarity">
    <text evidence="1">Belongs to the nucleosome assembly protein (NAP) family.</text>
</comment>
<reference evidence="3 4" key="3">
    <citation type="journal article" date="2014" name="Genome Announc.">
        <title>Genome Sequence of the Microsporidian Species Nematocida sp1 Strain ERTm6 (ATCC PRA-372).</title>
        <authorList>
            <person name="Bakowski M.A."/>
            <person name="Priest M."/>
            <person name="Young S."/>
            <person name="Cuomo C.A."/>
            <person name="Troemel E.R."/>
        </authorList>
    </citation>
    <scope>NUCLEOTIDE SEQUENCE [LARGE SCALE GENOMIC DNA]</scope>
    <source>
        <strain evidence="3 4">ERTm6</strain>
    </source>
</reference>
<reference evidence="3" key="2">
    <citation type="submission" date="2012-10" db="EMBL/GenBank/DDBJ databases">
        <authorList>
            <consortium name="The Broad Institute Genome Sequencing Platform"/>
            <consortium name="The Broad Institute Genome Sequencing Center for Infectious Disease"/>
            <person name="Cuomo C."/>
            <person name="Troemel E."/>
            <person name="Walker B."/>
            <person name="Young S.K."/>
            <person name="Zeng Q."/>
            <person name="Gargeya S."/>
            <person name="Fitzgerald M."/>
            <person name="Haas B."/>
            <person name="Abouelleil A."/>
            <person name="Alvarado L."/>
            <person name="Arachchi H.M."/>
            <person name="Berlin A.M."/>
            <person name="Chapman S.B."/>
            <person name="Goldberg J."/>
            <person name="Griggs A."/>
            <person name="Gujja S."/>
            <person name="Hansen M."/>
            <person name="Howarth C."/>
            <person name="Imamovic A."/>
            <person name="Larimer J."/>
            <person name="McCowan C."/>
            <person name="Murphy C."/>
            <person name="Neiman D."/>
            <person name="Pearson M."/>
            <person name="Priest M."/>
            <person name="Roberts A."/>
            <person name="Saif S."/>
            <person name="Shea T."/>
            <person name="Sisk P."/>
            <person name="Sykes S."/>
            <person name="Wortman J."/>
            <person name="Nusbaum C."/>
            <person name="Birren B."/>
        </authorList>
    </citation>
    <scope>NUCLEOTIDE SEQUENCE</scope>
    <source>
        <strain evidence="3">ERTm6</strain>
    </source>
</reference>
<accession>A0A086IZ33</accession>
<evidence type="ECO:0008006" key="5">
    <source>
        <dbReference type="Google" id="ProtNLM"/>
    </source>
</evidence>
<dbReference type="STRING" id="944018.H8ZCW4"/>
<dbReference type="PANTHER" id="PTHR11875">
    <property type="entry name" value="TESTIS-SPECIFIC Y-ENCODED PROTEIN"/>
    <property type="match status" value="1"/>
</dbReference>
<reference evidence="2" key="1">
    <citation type="submission" date="2011-03" db="EMBL/GenBank/DDBJ databases">
        <title>The Genome Sequence of Nematocida sp1 strain ERTm2.</title>
        <authorList>
            <consortium name="The Broad Institute Genome Sequencing Platform"/>
            <consortium name="The Broad Institute Genome Sequencing Center for Infectious Disease"/>
            <person name="Cuomo C."/>
            <person name="Troemel E."/>
            <person name="Young S.K."/>
            <person name="Zeng Q."/>
            <person name="Gargeya S."/>
            <person name="Fitzgerald M."/>
            <person name="Haas B."/>
            <person name="Abouelleil A."/>
            <person name="Alvarado L."/>
            <person name="Arachchi H.M."/>
            <person name="Berlin A."/>
            <person name="Brown A."/>
            <person name="Chapman S.B."/>
            <person name="Chen Z."/>
            <person name="Dunbar C."/>
            <person name="Freedman E."/>
            <person name="Gearin G."/>
            <person name="Gellesch M."/>
            <person name="Goldberg J."/>
            <person name="Griggs A."/>
            <person name="Gujja S."/>
            <person name="Heilman E.R."/>
            <person name="Heiman D."/>
            <person name="Howarth C."/>
            <person name="Larson L."/>
            <person name="Lui A."/>
            <person name="MacDonald P.J.P."/>
            <person name="Mehta T."/>
            <person name="Montmayeur A."/>
            <person name="Murphy C."/>
            <person name="Neiman D."/>
            <person name="Pearson M."/>
            <person name="Priest M."/>
            <person name="Roberts A."/>
            <person name="Saif S."/>
            <person name="Shea T."/>
            <person name="Shenoy N."/>
            <person name="Sisk P."/>
            <person name="Stolte C."/>
            <person name="Sykes S."/>
            <person name="White J."/>
            <person name="Yandava C."/>
            <person name="Wortman J."/>
            <person name="Nusbaum C."/>
            <person name="Birren B."/>
        </authorList>
    </citation>
    <scope>NUCLEOTIDE SEQUENCE</scope>
    <source>
        <strain evidence="2">ERTm2</strain>
    </source>
</reference>
<evidence type="ECO:0000313" key="3">
    <source>
        <dbReference type="EMBL" id="KFG25151.1"/>
    </source>
</evidence>
<organism evidence="2">
    <name type="scientific">Nematocida ausubeli (strain ATCC PRA-371 / ERTm2)</name>
    <name type="common">Nematode killer fungus</name>
    <dbReference type="NCBI Taxonomy" id="1913371"/>
    <lineage>
        <taxon>Eukaryota</taxon>
        <taxon>Fungi</taxon>
        <taxon>Fungi incertae sedis</taxon>
        <taxon>Microsporidia</taxon>
        <taxon>Nematocida</taxon>
    </lineage>
</organism>
<dbReference type="HOGENOM" id="CLU_125119_0_0_1"/>
<gene>
    <name evidence="2" type="ORF">NERG_01111</name>
    <name evidence="3" type="ORF">NESG_02371</name>
</gene>
<dbReference type="EMBL" id="JH604635">
    <property type="protein sequence ID" value="EHY65504.1"/>
    <property type="molecule type" value="Genomic_DNA"/>
</dbReference>
<keyword evidence="4" id="KW-1185">Reference proteome</keyword>
<dbReference type="InterPro" id="IPR037231">
    <property type="entry name" value="NAP-like_sf"/>
</dbReference>
<dbReference type="GO" id="GO:0005634">
    <property type="term" value="C:nucleus"/>
    <property type="evidence" value="ECO:0007669"/>
    <property type="project" value="InterPro"/>
</dbReference>
<evidence type="ECO:0000313" key="4">
    <source>
        <dbReference type="Proteomes" id="UP000054524"/>
    </source>
</evidence>
<dbReference type="InterPro" id="IPR002164">
    <property type="entry name" value="NAP_family"/>
</dbReference>
<evidence type="ECO:0000313" key="2">
    <source>
        <dbReference type="EMBL" id="EHY65504.1"/>
    </source>
</evidence>
<dbReference type="AlphaFoldDB" id="H8ZCW4"/>
<accession>H8ZCW4</accession>
<dbReference type="Gene3D" id="3.30.1120.90">
    <property type="entry name" value="Nucleosome assembly protein"/>
    <property type="match status" value="1"/>
</dbReference>
<name>H8ZCW4_NEMA1</name>
<evidence type="ECO:0000256" key="1">
    <source>
        <dbReference type="ARBA" id="ARBA00009947"/>
    </source>
</evidence>
<dbReference type="Proteomes" id="UP000054524">
    <property type="component" value="Unassembled WGS sequence"/>
</dbReference>
<dbReference type="OrthoDB" id="19419at2759"/>
<dbReference type="EMBL" id="AKIJ01000006">
    <property type="protein sequence ID" value="KFG25151.1"/>
    <property type="molecule type" value="Genomic_DNA"/>
</dbReference>
<sequence length="196" mass="22903">MTPEDALKALVNIQSKIDTANAETLKEEHNLKLSYFNSLKETMAERDTLIKEIDGFWEAVLCCSECAELLAEMDYREGQEETSIDISWIDEIIVEYREDFKYYVGIKAKENAYFKNTLLEKEFSLFEGPECISTQIEWKNKKLIENPLVRFFSSADSSDDDTNMAIFQLLSDIYFNAVYYYVRLPEDESDCCEHKH</sequence>